<dbReference type="AlphaFoldDB" id="A0A2A5AXK7"/>
<comment type="caution">
    <text evidence="2">The sequence shown here is derived from an EMBL/GenBank/DDBJ whole genome shotgun (WGS) entry which is preliminary data.</text>
</comment>
<feature type="chain" id="PRO_5012359397" description="PEP-CTERM sorting domain-containing protein" evidence="1">
    <location>
        <begin position="22"/>
        <end position="230"/>
    </location>
</feature>
<accession>A0A2A5AXK7</accession>
<reference evidence="3" key="1">
    <citation type="submission" date="2017-08" db="EMBL/GenBank/DDBJ databases">
        <title>A dynamic microbial community with high functional redundancy inhabits the cold, oxic subseafloor aquifer.</title>
        <authorList>
            <person name="Tully B.J."/>
            <person name="Wheat C.G."/>
            <person name="Glazer B.T."/>
            <person name="Huber J.A."/>
        </authorList>
    </citation>
    <scope>NUCLEOTIDE SEQUENCE [LARGE SCALE GENOMIC DNA]</scope>
</reference>
<keyword evidence="1" id="KW-0732">Signal</keyword>
<protein>
    <recommendedName>
        <fullName evidence="4">PEP-CTERM sorting domain-containing protein</fullName>
    </recommendedName>
</protein>
<evidence type="ECO:0000313" key="3">
    <source>
        <dbReference type="Proteomes" id="UP000218327"/>
    </source>
</evidence>
<name>A0A2A5AXK7_9GAMM</name>
<feature type="signal peptide" evidence="1">
    <location>
        <begin position="1"/>
        <end position="21"/>
    </location>
</feature>
<evidence type="ECO:0000256" key="1">
    <source>
        <dbReference type="SAM" id="SignalP"/>
    </source>
</evidence>
<dbReference type="Proteomes" id="UP000218327">
    <property type="component" value="Unassembled WGS sequence"/>
</dbReference>
<dbReference type="EMBL" id="NVVJ01000031">
    <property type="protein sequence ID" value="PCJ24034.1"/>
    <property type="molecule type" value="Genomic_DNA"/>
</dbReference>
<proteinExistence type="predicted"/>
<evidence type="ECO:0008006" key="4">
    <source>
        <dbReference type="Google" id="ProtNLM"/>
    </source>
</evidence>
<gene>
    <name evidence="2" type="ORF">COA96_10515</name>
</gene>
<evidence type="ECO:0000313" key="2">
    <source>
        <dbReference type="EMBL" id="PCJ24034.1"/>
    </source>
</evidence>
<organism evidence="2 3">
    <name type="scientific">SAR86 cluster bacterium</name>
    <dbReference type="NCBI Taxonomy" id="2030880"/>
    <lineage>
        <taxon>Bacteria</taxon>
        <taxon>Pseudomonadati</taxon>
        <taxon>Pseudomonadota</taxon>
        <taxon>Gammaproteobacteria</taxon>
        <taxon>SAR86 cluster</taxon>
    </lineage>
</organism>
<sequence length="230" mass="24835">MMKIRFLLFPALLLLSINSFAGVIVNFDAKVSHFNPGPLVRNTEFSGSFTIDNTVVPSSGGNKYFYGALDNVVITIDGQTFGGTDGNYLQHTSSNGELGYIGATLSSTVGSQFGSYNDGIKNWEFVGLGIDWRGLSAELFPSANPALIGSGFGRSDDGILSNNEIDYALMSLRFKDENGVLSNALRVSFSSIEYVGQSVPEPAALVLLMPSLLILLFTRKSKIKIKNKKL</sequence>